<dbReference type="InterPro" id="IPR016032">
    <property type="entry name" value="Sig_transdc_resp-reg_C-effctor"/>
</dbReference>
<dbReference type="Gene3D" id="1.10.10.10">
    <property type="entry name" value="Winged helix-like DNA-binding domain superfamily/Winged helix DNA-binding domain"/>
    <property type="match status" value="1"/>
</dbReference>
<protein>
    <recommendedName>
        <fullName evidence="1">HTH luxR-type domain-containing protein</fullName>
    </recommendedName>
</protein>
<dbReference type="PANTHER" id="PTHR47691:SF3">
    <property type="entry name" value="HTH-TYPE TRANSCRIPTIONAL REGULATOR RV0890C-RELATED"/>
    <property type="match status" value="1"/>
</dbReference>
<comment type="caution">
    <text evidence="2">The sequence shown here is derived from an EMBL/GenBank/DDBJ whole genome shotgun (WGS) entry which is preliminary data.</text>
</comment>
<dbReference type="SMART" id="SM00421">
    <property type="entry name" value="HTH_LUXR"/>
    <property type="match status" value="1"/>
</dbReference>
<dbReference type="Pfam" id="PF13191">
    <property type="entry name" value="AAA_16"/>
    <property type="match status" value="1"/>
</dbReference>
<gene>
    <name evidence="2" type="ORF">FG87_43235</name>
</gene>
<dbReference type="SUPFAM" id="SSF52540">
    <property type="entry name" value="P-loop containing nucleoside triphosphate hydrolases"/>
    <property type="match status" value="1"/>
</dbReference>
<dbReference type="Pfam" id="PF25872">
    <property type="entry name" value="HTH_77"/>
    <property type="match status" value="1"/>
</dbReference>
<dbReference type="InterPro" id="IPR027417">
    <property type="entry name" value="P-loop_NTPase"/>
</dbReference>
<sequence length="780" mass="84744">MATSEEDNVPSSTNLQWPAAGLGLITDDDADIDSFRLPGLVGRDKEVNEIRCLMNDPRVRLLTLTGPAGVGKSRVAQEALALSEFRTATATTVDLAESSNRREVWREVYAAFGFGSGDDESADAETTLAALEADLGPDRTILLLDNCDLVSGSIARDVSRLLQRCPNLLVVATSRVVLNLQREYVVSVRPLRTRSESGPYRPASSAAAQLLLASIDSRYRSSAANRLVLDEIAHELDGVPLALELAAITINRIGSAQTLKLIRSGAGLTPLPFVDIPLRHRSLHDAVAWGIDRLDESTVDVLLHLSLCESAVDPDTVSLMVDLEETFIGGTLTTLIGHSLLQRTVTDAGHPSYELIATVRAYCHRLLRTDRARGDRIRRNHADRLCELAFRLADELGRPDRRAAALQLAEQRVRDFRATVARLIELGRAERAVEVAARLEDVWVHSGCLPELERTLLRFLDNPAVTGPAVPRAMELLGDWALRSGRSGRAVDLFTRAAAACHRADDGAGAYRATVRLGAAQLVAGQPARAREQLMRALRKANKGGERELAEIYLAVLALPDPIGQRDEDWATIQHRVQRLGSDADRMRMLNALAHTQLGADTAHRALELFRAALRIPQSGQHVLETLVAVEGCASAYRMADAEFSESAAMLFGAVHHLRNAYAIPLPDDIGSENARAAHLIRPETAGNLRDIVDRALSGPAIPAGSGSPLASLTKRQREIALLVADGMTNRMIASQLGIAEWTVINHLRLVMSKLECPSRLHVALVVKGEQDPHAMAGHS</sequence>
<dbReference type="Proteomes" id="UP000031364">
    <property type="component" value="Unassembled WGS sequence"/>
</dbReference>
<dbReference type="InterPro" id="IPR000792">
    <property type="entry name" value="Tscrpt_reg_LuxR_C"/>
</dbReference>
<dbReference type="PANTHER" id="PTHR47691">
    <property type="entry name" value="REGULATOR-RELATED"/>
    <property type="match status" value="1"/>
</dbReference>
<dbReference type="PRINTS" id="PR00038">
    <property type="entry name" value="HTHLUXR"/>
</dbReference>
<proteinExistence type="predicted"/>
<dbReference type="InterPro" id="IPR041664">
    <property type="entry name" value="AAA_16"/>
</dbReference>
<dbReference type="Gene3D" id="1.25.40.10">
    <property type="entry name" value="Tetratricopeptide repeat domain"/>
    <property type="match status" value="1"/>
</dbReference>
<dbReference type="PROSITE" id="PS50043">
    <property type="entry name" value="HTH_LUXR_2"/>
    <property type="match status" value="1"/>
</dbReference>
<accession>A0ABR4Z256</accession>
<name>A0ABR4Z256_9NOCA</name>
<reference evidence="2 3" key="1">
    <citation type="journal article" date="2014" name="Int. J. Syst. Evol. Microbiol.">
        <title>Nocardia vulneris sp. nov., isolated from wounds of human patients in North America.</title>
        <authorList>
            <person name="Lasker B.A."/>
            <person name="Bell M."/>
            <person name="Klenk H.P."/>
            <person name="Sproer C."/>
            <person name="Schumann C."/>
            <person name="Schumann P."/>
            <person name="Brown J.M."/>
        </authorList>
    </citation>
    <scope>NUCLEOTIDE SEQUENCE [LARGE SCALE GENOMIC DNA]</scope>
    <source>
        <strain evidence="2 3">W9851</strain>
    </source>
</reference>
<keyword evidence="3" id="KW-1185">Reference proteome</keyword>
<evidence type="ECO:0000259" key="1">
    <source>
        <dbReference type="PROSITE" id="PS50043"/>
    </source>
</evidence>
<feature type="domain" description="HTH luxR-type" evidence="1">
    <location>
        <begin position="706"/>
        <end position="771"/>
    </location>
</feature>
<dbReference type="CDD" id="cd06170">
    <property type="entry name" value="LuxR_C_like"/>
    <property type="match status" value="1"/>
</dbReference>
<dbReference type="EMBL" id="JNFP01000137">
    <property type="protein sequence ID" value="KIA59422.1"/>
    <property type="molecule type" value="Genomic_DNA"/>
</dbReference>
<dbReference type="SUPFAM" id="SSF46894">
    <property type="entry name" value="C-terminal effector domain of the bipartite response regulators"/>
    <property type="match status" value="1"/>
</dbReference>
<dbReference type="InterPro" id="IPR011990">
    <property type="entry name" value="TPR-like_helical_dom_sf"/>
</dbReference>
<dbReference type="InterPro" id="IPR058852">
    <property type="entry name" value="HTH_77"/>
</dbReference>
<dbReference type="Pfam" id="PF00196">
    <property type="entry name" value="GerE"/>
    <property type="match status" value="1"/>
</dbReference>
<evidence type="ECO:0000313" key="3">
    <source>
        <dbReference type="Proteomes" id="UP000031364"/>
    </source>
</evidence>
<evidence type="ECO:0000313" key="2">
    <source>
        <dbReference type="EMBL" id="KIA59422.1"/>
    </source>
</evidence>
<organism evidence="2 3">
    <name type="scientific">Nocardia vulneris</name>
    <dbReference type="NCBI Taxonomy" id="1141657"/>
    <lineage>
        <taxon>Bacteria</taxon>
        <taxon>Bacillati</taxon>
        <taxon>Actinomycetota</taxon>
        <taxon>Actinomycetes</taxon>
        <taxon>Mycobacteriales</taxon>
        <taxon>Nocardiaceae</taxon>
        <taxon>Nocardia</taxon>
    </lineage>
</organism>
<dbReference type="Gene3D" id="3.40.50.300">
    <property type="entry name" value="P-loop containing nucleotide triphosphate hydrolases"/>
    <property type="match status" value="1"/>
</dbReference>
<dbReference type="InterPro" id="IPR036388">
    <property type="entry name" value="WH-like_DNA-bd_sf"/>
</dbReference>